<accession>A0A6T2ET23</accession>
<evidence type="ECO:0000313" key="4">
    <source>
        <dbReference type="EMBL" id="CAE0827180.1"/>
    </source>
</evidence>
<dbReference type="EMBL" id="HBJA01111493">
    <property type="protein sequence ID" value="CAE0827180.1"/>
    <property type="molecule type" value="Transcribed_RNA"/>
</dbReference>
<organism evidence="4">
    <name type="scientific">Eutreptiella gymnastica</name>
    <dbReference type="NCBI Taxonomy" id="73025"/>
    <lineage>
        <taxon>Eukaryota</taxon>
        <taxon>Discoba</taxon>
        <taxon>Euglenozoa</taxon>
        <taxon>Euglenida</taxon>
        <taxon>Spirocuta</taxon>
        <taxon>Euglenophyceae</taxon>
        <taxon>Eutreptiales</taxon>
        <taxon>Eutreptiaceae</taxon>
        <taxon>Eutreptiella</taxon>
    </lineage>
</organism>
<dbReference type="GO" id="GO:0008270">
    <property type="term" value="F:zinc ion binding"/>
    <property type="evidence" value="ECO:0007669"/>
    <property type="project" value="UniProtKB-KW"/>
</dbReference>
<evidence type="ECO:0000256" key="1">
    <source>
        <dbReference type="PROSITE-ProRule" id="PRU00723"/>
    </source>
</evidence>
<feature type="compositionally biased region" description="Basic and acidic residues" evidence="2">
    <location>
        <begin position="274"/>
        <end position="290"/>
    </location>
</feature>
<dbReference type="AlphaFoldDB" id="A0A6T2ET23"/>
<feature type="domain" description="C3H1-type" evidence="3">
    <location>
        <begin position="224"/>
        <end position="252"/>
    </location>
</feature>
<feature type="compositionally biased region" description="Pro residues" evidence="2">
    <location>
        <begin position="323"/>
        <end position="334"/>
    </location>
</feature>
<feature type="compositionally biased region" description="Low complexity" evidence="2">
    <location>
        <begin position="312"/>
        <end position="322"/>
    </location>
</feature>
<sequence>MDEGIDGSFVERLPDFARDYYTQWAPVVFQTASTGAAQPGQNAQVTTSAPAATPATTSIAATAEANFKVLMDSVAGPARNAATESTVNAAAAPTPSKPAVAVAFAAPSINKEALEERKRKALERARAAKTVAAAPPSVNKAALQQKATQVQLSTSQIKEALKPSAQKNSEMTNKIDMKAWSERQAARLKAAAEAIGMAAADGNGESESVSVVPTLGSSRSGQGGRSGIVCSYWKAGRTCKYGKNCWNLHVDPISGIGEETEGDRDPVPPAVPSRRHDGFRAPPPLKRDDGFAAPMPRQKGADGFAAPPPLMKAPAPGADGFAAPPPLMKPPAPRPGFTESRPARPSFREA</sequence>
<dbReference type="InterPro" id="IPR000571">
    <property type="entry name" value="Znf_CCCH"/>
</dbReference>
<keyword evidence="1" id="KW-0862">Zinc</keyword>
<reference evidence="4" key="1">
    <citation type="submission" date="2021-01" db="EMBL/GenBank/DDBJ databases">
        <authorList>
            <person name="Corre E."/>
            <person name="Pelletier E."/>
            <person name="Niang G."/>
            <person name="Scheremetjew M."/>
            <person name="Finn R."/>
            <person name="Kale V."/>
            <person name="Holt S."/>
            <person name="Cochrane G."/>
            <person name="Meng A."/>
            <person name="Brown T."/>
            <person name="Cohen L."/>
        </authorList>
    </citation>
    <scope>NUCLEOTIDE SEQUENCE</scope>
    <source>
        <strain evidence="4">CCMP1594</strain>
    </source>
</reference>
<evidence type="ECO:0000313" key="5">
    <source>
        <dbReference type="EMBL" id="CAE0827181.1"/>
    </source>
</evidence>
<keyword evidence="1" id="KW-0479">Metal-binding</keyword>
<evidence type="ECO:0000259" key="3">
    <source>
        <dbReference type="PROSITE" id="PS50103"/>
    </source>
</evidence>
<dbReference type="SMART" id="SM00356">
    <property type="entry name" value="ZnF_C3H1"/>
    <property type="match status" value="1"/>
</dbReference>
<protein>
    <recommendedName>
        <fullName evidence="3">C3H1-type domain-containing protein</fullName>
    </recommendedName>
</protein>
<dbReference type="EMBL" id="HBJA01111494">
    <property type="protein sequence ID" value="CAE0827181.1"/>
    <property type="molecule type" value="Transcribed_RNA"/>
</dbReference>
<evidence type="ECO:0000256" key="2">
    <source>
        <dbReference type="SAM" id="MobiDB-lite"/>
    </source>
</evidence>
<feature type="zinc finger region" description="C3H1-type" evidence="1">
    <location>
        <begin position="224"/>
        <end position="252"/>
    </location>
</feature>
<gene>
    <name evidence="4" type="ORF">EGYM00163_LOCUS38441</name>
    <name evidence="5" type="ORF">EGYM00163_LOCUS38442</name>
</gene>
<proteinExistence type="predicted"/>
<keyword evidence="1" id="KW-0863">Zinc-finger</keyword>
<feature type="region of interest" description="Disordered" evidence="2">
    <location>
        <begin position="256"/>
        <end position="350"/>
    </location>
</feature>
<name>A0A6T2ET23_9EUGL</name>
<dbReference type="PROSITE" id="PS50103">
    <property type="entry name" value="ZF_C3H1"/>
    <property type="match status" value="1"/>
</dbReference>